<comment type="caution">
    <text evidence="2">The sequence shown here is derived from an EMBL/GenBank/DDBJ whole genome shotgun (WGS) entry which is preliminary data.</text>
</comment>
<keyword evidence="1" id="KW-0812">Transmembrane</keyword>
<dbReference type="Proteomes" id="UP000244066">
    <property type="component" value="Unassembled WGS sequence"/>
</dbReference>
<proteinExistence type="predicted"/>
<feature type="transmembrane region" description="Helical" evidence="1">
    <location>
        <begin position="142"/>
        <end position="159"/>
    </location>
</feature>
<keyword evidence="1" id="KW-0472">Membrane</keyword>
<reference evidence="2 3" key="1">
    <citation type="submission" date="2017-04" db="EMBL/GenBank/DDBJ databases">
        <title>Draft Aigarchaeota genome from a New Zealand hot spring.</title>
        <authorList>
            <person name="Reysenbach A.-L."/>
            <person name="Donaho J.A."/>
            <person name="Gerhart J."/>
            <person name="Kelley J.F."/>
            <person name="Kouba K."/>
            <person name="Podar M."/>
            <person name="Stott M."/>
        </authorList>
    </citation>
    <scope>NUCLEOTIDE SEQUENCE [LARGE SCALE GENOMIC DNA]</scope>
    <source>
        <strain evidence="2">NZ13_MG1</strain>
    </source>
</reference>
<protein>
    <submittedName>
        <fullName evidence="2">Uncharacterized protein</fullName>
    </submittedName>
</protein>
<gene>
    <name evidence="2" type="ORF">B9J98_06855</name>
</gene>
<accession>A0A2R7Y1T1</accession>
<evidence type="ECO:0000313" key="3">
    <source>
        <dbReference type="Proteomes" id="UP000244066"/>
    </source>
</evidence>
<evidence type="ECO:0000313" key="2">
    <source>
        <dbReference type="EMBL" id="PUA31307.1"/>
    </source>
</evidence>
<organism evidence="2 3">
    <name type="scientific">Candidatus Terraquivivens tikiterensis</name>
    <dbReference type="NCBI Taxonomy" id="1980982"/>
    <lineage>
        <taxon>Archaea</taxon>
        <taxon>Nitrososphaerota</taxon>
        <taxon>Candidatus Wolframiiraptoraceae</taxon>
        <taxon>Candidatus Terraquivivens</taxon>
    </lineage>
</organism>
<sequence length="170" mass="18749">MDTHEGMAELYKKYRRIAVYAIMLGIAYVIVGASEFALGLWDLFSLGTVNFFGVPIDLFGGFAAVVIGATYLGAVLVLKGRYESLGFILIGTFLSAVFGVLYLLIVGADGFKSLLAFWEGQEWTWEWLTKGSADSGLFRPEIWLFFASLPLAYFTLKITKKGGSNKSTRL</sequence>
<dbReference type="EMBL" id="NDWU01000020">
    <property type="protein sequence ID" value="PUA31307.1"/>
    <property type="molecule type" value="Genomic_DNA"/>
</dbReference>
<keyword evidence="1" id="KW-1133">Transmembrane helix</keyword>
<evidence type="ECO:0000256" key="1">
    <source>
        <dbReference type="SAM" id="Phobius"/>
    </source>
</evidence>
<feature type="transmembrane region" description="Helical" evidence="1">
    <location>
        <begin position="85"/>
        <end position="105"/>
    </location>
</feature>
<feature type="transmembrane region" description="Helical" evidence="1">
    <location>
        <begin position="58"/>
        <end position="78"/>
    </location>
</feature>
<feature type="transmembrane region" description="Helical" evidence="1">
    <location>
        <begin position="17"/>
        <end position="38"/>
    </location>
</feature>
<dbReference type="AlphaFoldDB" id="A0A2R7Y1T1"/>
<name>A0A2R7Y1T1_9ARCH</name>